<evidence type="ECO:0000256" key="2">
    <source>
        <dbReference type="ARBA" id="ARBA00004173"/>
    </source>
</evidence>
<evidence type="ECO:0000256" key="8">
    <source>
        <dbReference type="ARBA" id="ARBA00023128"/>
    </source>
</evidence>
<evidence type="ECO:0000259" key="11">
    <source>
        <dbReference type="Pfam" id="PF07992"/>
    </source>
</evidence>
<dbReference type="GO" id="GO:0070221">
    <property type="term" value="P:sulfide oxidation, using sulfide:quinone oxidoreductase"/>
    <property type="evidence" value="ECO:0007669"/>
    <property type="project" value="TreeGrafter"/>
</dbReference>
<dbReference type="Pfam" id="PF07992">
    <property type="entry name" value="Pyr_redox_2"/>
    <property type="match status" value="1"/>
</dbReference>
<dbReference type="InParanoid" id="A0A316VG24"/>
<keyword evidence="3" id="KW-0285">Flavoprotein</keyword>
<evidence type="ECO:0000256" key="4">
    <source>
        <dbReference type="ARBA" id="ARBA00022719"/>
    </source>
</evidence>
<sequence length="445" mass="49370">MHLAAFASRRGYATVAATARGMTPSSGESAHRIVIVGSGAAGSSIGHQLLNSGRFQPNDISIIDPSKWHHYQPGWTMVGAGLKDKNSIRRQMNEIVDKKIALYKSSVCHFAPENNEVTMSDGTRLQYEHLIIAPGIEVKFHKVRGLPELLADKDAPVASIYSYNYCDKVFDVIRNTKKGHAVFTQPTGIIKCAGAPQKIMWLALDYWKKHNLYTPNDASPIRISFNTGLGQMFGVQRYSKTLDYLRKKRNVQGNFARNLVAIEADHAVFQTSTSASGAPSREFRERFDMLHAVPPMGPWDFVTQSPFADADGLVSVDPATLQHTKFKNVWSAGDASSLPTSKTAAAVTKQAPVLVRNLLQSIDHKALDAQYSGYTSCPIPTEYGKLVLAEFAYNGVPMETFKTLYDQSKPQRAFYYLKRDFFPWVYLNFMIKGLWGGPSGFSKAV</sequence>
<evidence type="ECO:0000313" key="13">
    <source>
        <dbReference type="Proteomes" id="UP000245771"/>
    </source>
</evidence>
<evidence type="ECO:0000256" key="5">
    <source>
        <dbReference type="ARBA" id="ARBA00022827"/>
    </source>
</evidence>
<dbReference type="EMBL" id="KZ819602">
    <property type="protein sequence ID" value="PWN36476.1"/>
    <property type="molecule type" value="Genomic_DNA"/>
</dbReference>
<proteinExistence type="inferred from homology"/>
<evidence type="ECO:0000313" key="12">
    <source>
        <dbReference type="EMBL" id="PWN36476.1"/>
    </source>
</evidence>
<dbReference type="AlphaFoldDB" id="A0A316VG24"/>
<dbReference type="GeneID" id="37023804"/>
<dbReference type="GO" id="GO:0070224">
    <property type="term" value="F:sulfide:quinone oxidoreductase activity"/>
    <property type="evidence" value="ECO:0007669"/>
    <property type="project" value="TreeGrafter"/>
</dbReference>
<evidence type="ECO:0000256" key="10">
    <source>
        <dbReference type="ARBA" id="ARBA00070160"/>
    </source>
</evidence>
<dbReference type="InterPro" id="IPR036188">
    <property type="entry name" value="FAD/NAD-bd_sf"/>
</dbReference>
<dbReference type="STRING" id="1280837.A0A316VG24"/>
<dbReference type="RefSeq" id="XP_025356778.1">
    <property type="nucleotide sequence ID" value="XM_025502023.1"/>
</dbReference>
<protein>
    <recommendedName>
        <fullName evidence="10">Sulfide:quinone oxidoreductase, mitochondrial</fullName>
    </recommendedName>
</protein>
<evidence type="ECO:0000256" key="9">
    <source>
        <dbReference type="ARBA" id="ARBA00060891"/>
    </source>
</evidence>
<comment type="similarity">
    <text evidence="9">Belongs to the SQRD family.</text>
</comment>
<evidence type="ECO:0000256" key="3">
    <source>
        <dbReference type="ARBA" id="ARBA00022630"/>
    </source>
</evidence>
<comment type="cofactor">
    <cofactor evidence="1">
        <name>FAD</name>
        <dbReference type="ChEBI" id="CHEBI:57692"/>
    </cofactor>
</comment>
<evidence type="ECO:0000256" key="1">
    <source>
        <dbReference type="ARBA" id="ARBA00001974"/>
    </source>
</evidence>
<keyword evidence="8" id="KW-0496">Mitochondrion</keyword>
<keyword evidence="7" id="KW-0560">Oxidoreductase</keyword>
<keyword evidence="13" id="KW-1185">Reference proteome</keyword>
<dbReference type="InterPro" id="IPR015904">
    <property type="entry name" value="Sulphide_quinone_reductase"/>
</dbReference>
<dbReference type="Proteomes" id="UP000245771">
    <property type="component" value="Unassembled WGS sequence"/>
</dbReference>
<gene>
    <name evidence="12" type="ORF">FA14DRAFT_2215</name>
</gene>
<dbReference type="SUPFAM" id="SSF51905">
    <property type="entry name" value="FAD/NAD(P)-binding domain"/>
    <property type="match status" value="2"/>
</dbReference>
<dbReference type="OrthoDB" id="5376590at2759"/>
<dbReference type="GO" id="GO:0005739">
    <property type="term" value="C:mitochondrion"/>
    <property type="evidence" value="ECO:0007669"/>
    <property type="project" value="UniProtKB-SubCell"/>
</dbReference>
<accession>A0A316VG24</accession>
<dbReference type="PANTHER" id="PTHR10632:SF2">
    <property type="entry name" value="SULFIDE:QUINONE OXIDOREDUCTASE, MITOCHONDRIAL"/>
    <property type="match status" value="1"/>
</dbReference>
<comment type="subcellular location">
    <subcellularLocation>
        <location evidence="2">Mitochondrion</location>
    </subcellularLocation>
</comment>
<keyword evidence="6" id="KW-0809">Transit peptide</keyword>
<dbReference type="GO" id="GO:0048038">
    <property type="term" value="F:quinone binding"/>
    <property type="evidence" value="ECO:0007669"/>
    <property type="project" value="UniProtKB-KW"/>
</dbReference>
<dbReference type="InterPro" id="IPR023753">
    <property type="entry name" value="FAD/NAD-binding_dom"/>
</dbReference>
<reference evidence="12 13" key="1">
    <citation type="journal article" date="2018" name="Mol. Biol. Evol.">
        <title>Broad Genomic Sampling Reveals a Smut Pathogenic Ancestry of the Fungal Clade Ustilaginomycotina.</title>
        <authorList>
            <person name="Kijpornyongpan T."/>
            <person name="Mondo S.J."/>
            <person name="Barry K."/>
            <person name="Sandor L."/>
            <person name="Lee J."/>
            <person name="Lipzen A."/>
            <person name="Pangilinan J."/>
            <person name="LaButti K."/>
            <person name="Hainaut M."/>
            <person name="Henrissat B."/>
            <person name="Grigoriev I.V."/>
            <person name="Spatafora J.W."/>
            <person name="Aime M.C."/>
        </authorList>
    </citation>
    <scope>NUCLEOTIDE SEQUENCE [LARGE SCALE GENOMIC DNA]</scope>
    <source>
        <strain evidence="12 13">MCA 3882</strain>
    </source>
</reference>
<dbReference type="FunCoup" id="A0A316VG24">
    <property type="interactions" value="212"/>
</dbReference>
<name>A0A316VG24_9BASI</name>
<keyword evidence="4" id="KW-0874">Quinone</keyword>
<evidence type="ECO:0000256" key="7">
    <source>
        <dbReference type="ARBA" id="ARBA00023002"/>
    </source>
</evidence>
<organism evidence="12 13">
    <name type="scientific">Meira miltonrushii</name>
    <dbReference type="NCBI Taxonomy" id="1280837"/>
    <lineage>
        <taxon>Eukaryota</taxon>
        <taxon>Fungi</taxon>
        <taxon>Dikarya</taxon>
        <taxon>Basidiomycota</taxon>
        <taxon>Ustilaginomycotina</taxon>
        <taxon>Exobasidiomycetes</taxon>
        <taxon>Exobasidiales</taxon>
        <taxon>Brachybasidiaceae</taxon>
        <taxon>Meira</taxon>
    </lineage>
</organism>
<feature type="domain" description="FAD/NAD(P)-binding" evidence="11">
    <location>
        <begin position="32"/>
        <end position="146"/>
    </location>
</feature>
<keyword evidence="5" id="KW-0274">FAD</keyword>
<dbReference type="PANTHER" id="PTHR10632">
    <property type="entry name" value="SULFIDE:QUINONE OXIDOREDUCTASE"/>
    <property type="match status" value="1"/>
</dbReference>
<dbReference type="Gene3D" id="3.50.50.60">
    <property type="entry name" value="FAD/NAD(P)-binding domain"/>
    <property type="match status" value="2"/>
</dbReference>
<dbReference type="FunFam" id="3.50.50.60:FF:000034">
    <property type="entry name" value="sulfide:quinone oxidoreductase, mitochondrial"/>
    <property type="match status" value="1"/>
</dbReference>
<dbReference type="GO" id="GO:0071949">
    <property type="term" value="F:FAD binding"/>
    <property type="evidence" value="ECO:0007669"/>
    <property type="project" value="TreeGrafter"/>
</dbReference>
<evidence type="ECO:0000256" key="6">
    <source>
        <dbReference type="ARBA" id="ARBA00022946"/>
    </source>
</evidence>